<organism evidence="6 7">
    <name type="scientific">Methyloceanibacter caenitepidi</name>
    <dbReference type="NCBI Taxonomy" id="1384459"/>
    <lineage>
        <taxon>Bacteria</taxon>
        <taxon>Pseudomonadati</taxon>
        <taxon>Pseudomonadota</taxon>
        <taxon>Alphaproteobacteria</taxon>
        <taxon>Hyphomicrobiales</taxon>
        <taxon>Hyphomicrobiaceae</taxon>
        <taxon>Methyloceanibacter</taxon>
    </lineage>
</organism>
<dbReference type="Pfam" id="PF00691">
    <property type="entry name" value="OmpA"/>
    <property type="match status" value="1"/>
</dbReference>
<dbReference type="InterPro" id="IPR006665">
    <property type="entry name" value="OmpA-like"/>
</dbReference>
<feature type="domain" description="OmpA-like" evidence="5">
    <location>
        <begin position="376"/>
        <end position="494"/>
    </location>
</feature>
<dbReference type="InterPro" id="IPR050330">
    <property type="entry name" value="Bact_OuterMem_StrucFunc"/>
</dbReference>
<keyword evidence="3" id="KW-0998">Cell outer membrane</keyword>
<dbReference type="AlphaFoldDB" id="A0A0A8K932"/>
<evidence type="ECO:0000256" key="4">
    <source>
        <dbReference type="PROSITE-ProRule" id="PRU00473"/>
    </source>
</evidence>
<dbReference type="Proteomes" id="UP000031643">
    <property type="component" value="Chromosome"/>
</dbReference>
<dbReference type="PANTHER" id="PTHR30329">
    <property type="entry name" value="STATOR ELEMENT OF FLAGELLAR MOTOR COMPLEX"/>
    <property type="match status" value="1"/>
</dbReference>
<dbReference type="OrthoDB" id="5525824at2"/>
<evidence type="ECO:0000313" key="7">
    <source>
        <dbReference type="Proteomes" id="UP000031643"/>
    </source>
</evidence>
<dbReference type="CDD" id="cd07185">
    <property type="entry name" value="OmpA_C-like"/>
    <property type="match status" value="1"/>
</dbReference>
<dbReference type="PRINTS" id="PR01021">
    <property type="entry name" value="OMPADOMAIN"/>
</dbReference>
<dbReference type="PANTHER" id="PTHR30329:SF21">
    <property type="entry name" value="LIPOPROTEIN YIAD-RELATED"/>
    <property type="match status" value="1"/>
</dbReference>
<evidence type="ECO:0000256" key="1">
    <source>
        <dbReference type="ARBA" id="ARBA00004442"/>
    </source>
</evidence>
<name>A0A0A8K932_9HYPH</name>
<protein>
    <submittedName>
        <fullName evidence="6">Major porin and structural outer membrane porin OprF</fullName>
    </submittedName>
</protein>
<dbReference type="STRING" id="1384459.GL4_3102"/>
<dbReference type="InterPro" id="IPR006664">
    <property type="entry name" value="OMP_bac"/>
</dbReference>
<sequence length="494" mass="51238">MPVRKVLGILVLVLGVAALCWYGTKHHAKRIEQTVADGANGAVAASVHGLTTTVTGRDIEVNGLADSAAEQKRILETLDIVQGRRVVRDKIKVLESVAPYTFSAVKSDKGITVSGHVPTEAARAGIAVVLDHDASSLKLASGAPGGWTMVAQDGLSALIKLNKGTLTMKDKSLTLEGEATTPTAGEAALAELKDVPPGYMVDTSLSYLDDGKPIEFELVYSAADGASVSGKLPAGLTTEAIAAALGLDQVSGEPSIAISGDPEPALAILKKLGSWLPEFDSLKLTLGDSGNAALSGGDNGFPFAGNASPGADIELLETGLSKDLGDAVAVRVEAATDLPPDGTSRKNAATGETEVMTAGYWLPQMDFVAGYGQCRDKANALLSKRDVNFVTGSARLDARSLQVINAMTALVMKCVQSGNLRVEVGGHTDSQGDSDFNMDLSQKRADAVVEALKKRGIPGDAITAAGYGDTKPLAENDTEEGRAANRRVTLAFTQ</sequence>
<evidence type="ECO:0000259" key="5">
    <source>
        <dbReference type="PROSITE" id="PS51123"/>
    </source>
</evidence>
<evidence type="ECO:0000256" key="3">
    <source>
        <dbReference type="ARBA" id="ARBA00023237"/>
    </source>
</evidence>
<gene>
    <name evidence="6" type="ORF">GL4_3102</name>
</gene>
<dbReference type="Gene3D" id="3.40.1520.20">
    <property type="match status" value="1"/>
</dbReference>
<comment type="subcellular location">
    <subcellularLocation>
        <location evidence="1">Cell outer membrane</location>
    </subcellularLocation>
</comment>
<dbReference type="PROSITE" id="PS51123">
    <property type="entry name" value="OMPA_2"/>
    <property type="match status" value="1"/>
</dbReference>
<dbReference type="EMBL" id="AP014648">
    <property type="protein sequence ID" value="BAQ18534.1"/>
    <property type="molecule type" value="Genomic_DNA"/>
</dbReference>
<dbReference type="GO" id="GO:0009279">
    <property type="term" value="C:cell outer membrane"/>
    <property type="evidence" value="ECO:0007669"/>
    <property type="project" value="UniProtKB-SubCell"/>
</dbReference>
<dbReference type="InterPro" id="IPR036737">
    <property type="entry name" value="OmpA-like_sf"/>
</dbReference>
<dbReference type="Gene3D" id="3.30.1330.60">
    <property type="entry name" value="OmpA-like domain"/>
    <property type="match status" value="1"/>
</dbReference>
<proteinExistence type="predicted"/>
<reference evidence="6 7" key="1">
    <citation type="submission" date="2014-09" db="EMBL/GenBank/DDBJ databases">
        <title>Genome sequencing of Methyloceanibacter caenitepidi Gela4.</title>
        <authorList>
            <person name="Takeuchi M."/>
            <person name="Susumu S."/>
            <person name="Kamagata Y."/>
            <person name="Oshima K."/>
            <person name="Hattori M."/>
            <person name="Iwasaki W."/>
        </authorList>
    </citation>
    <scope>NUCLEOTIDE SEQUENCE [LARGE SCALE GENOMIC DNA]</scope>
    <source>
        <strain evidence="6 7">Gela4</strain>
    </source>
</reference>
<evidence type="ECO:0000256" key="2">
    <source>
        <dbReference type="ARBA" id="ARBA00023136"/>
    </source>
</evidence>
<evidence type="ECO:0000313" key="6">
    <source>
        <dbReference type="EMBL" id="BAQ18534.1"/>
    </source>
</evidence>
<dbReference type="KEGG" id="mcg:GL4_3102"/>
<dbReference type="PRINTS" id="PR01023">
    <property type="entry name" value="NAFLGMOTY"/>
</dbReference>
<keyword evidence="7" id="KW-1185">Reference proteome</keyword>
<dbReference type="HOGENOM" id="CLU_024178_0_0_5"/>
<dbReference type="SUPFAM" id="SSF103088">
    <property type="entry name" value="OmpA-like"/>
    <property type="match status" value="1"/>
</dbReference>
<accession>A0A0A8K932</accession>
<keyword evidence="2 4" id="KW-0472">Membrane</keyword>